<sequence>MSTAKSREQYVTAWNSHISQLSTISWVFASVDNNALYDELYAMRIRLKELVSIAADLEFEEDFPEPPEEKNYVL</sequence>
<reference evidence="1" key="1">
    <citation type="submission" date="2020-05" db="EMBL/GenBank/DDBJ databases">
        <authorList>
            <person name="Chiriac C."/>
            <person name="Salcher M."/>
            <person name="Ghai R."/>
            <person name="Kavagutti S V."/>
        </authorList>
    </citation>
    <scope>NUCLEOTIDE SEQUENCE</scope>
</reference>
<dbReference type="EMBL" id="LR796837">
    <property type="protein sequence ID" value="CAB4169282.1"/>
    <property type="molecule type" value="Genomic_DNA"/>
</dbReference>
<protein>
    <submittedName>
        <fullName evidence="1">Uncharacterized protein</fullName>
    </submittedName>
</protein>
<accession>A0A6J5PDS6</accession>
<organism evidence="1">
    <name type="scientific">uncultured Caudovirales phage</name>
    <dbReference type="NCBI Taxonomy" id="2100421"/>
    <lineage>
        <taxon>Viruses</taxon>
        <taxon>Duplodnaviria</taxon>
        <taxon>Heunggongvirae</taxon>
        <taxon>Uroviricota</taxon>
        <taxon>Caudoviricetes</taxon>
        <taxon>Peduoviridae</taxon>
        <taxon>Maltschvirus</taxon>
        <taxon>Maltschvirus maltsch</taxon>
    </lineage>
</organism>
<dbReference type="EMBL" id="LR798364">
    <property type="protein sequence ID" value="CAB5226868.1"/>
    <property type="molecule type" value="Genomic_DNA"/>
</dbReference>
<proteinExistence type="predicted"/>
<name>A0A6J5PDS6_9CAUD</name>
<evidence type="ECO:0000313" key="1">
    <source>
        <dbReference type="EMBL" id="CAB4169282.1"/>
    </source>
</evidence>
<evidence type="ECO:0000313" key="2">
    <source>
        <dbReference type="EMBL" id="CAB5226868.1"/>
    </source>
</evidence>
<gene>
    <name evidence="2" type="ORF">UFOVP1516_46</name>
    <name evidence="1" type="ORF">UFOVP887_89</name>
</gene>